<dbReference type="AlphaFoldDB" id="A0A6L7ADY6"/>
<protein>
    <submittedName>
        <fullName evidence="1">Uncharacterized protein</fullName>
    </submittedName>
</protein>
<gene>
    <name evidence="1" type="ORF">GQS40_08195</name>
</gene>
<dbReference type="Proteomes" id="UP000478636">
    <property type="component" value="Unassembled WGS sequence"/>
</dbReference>
<proteinExistence type="predicted"/>
<evidence type="ECO:0000313" key="1">
    <source>
        <dbReference type="EMBL" id="MWN21449.1"/>
    </source>
</evidence>
<reference evidence="1 2" key="1">
    <citation type="submission" date="2019-12" db="EMBL/GenBank/DDBJ databases">
        <title>Complete genome sequence of Leuconostoc lactis strain AVN1 provides insights into metabolic potential.</title>
        <authorList>
            <person name="Besrour N."/>
            <person name="Najjari A."/>
            <person name="Fhoula I."/>
            <person name="Jaballah S."/>
            <person name="Klibi N."/>
            <person name="Ouzari H.I."/>
        </authorList>
    </citation>
    <scope>NUCLEOTIDE SEQUENCE [LARGE SCALE GENOMIC DNA]</scope>
    <source>
        <strain evidence="1 2">AVN1</strain>
    </source>
</reference>
<evidence type="ECO:0000313" key="2">
    <source>
        <dbReference type="Proteomes" id="UP000478636"/>
    </source>
</evidence>
<sequence>MAEQIFADSVAETLSPDPVDVDGFETFMTRYINGLEIEMAAIKALPSQGKKE</sequence>
<comment type="caution">
    <text evidence="1">The sequence shown here is derived from an EMBL/GenBank/DDBJ whole genome shotgun (WGS) entry which is preliminary data.</text>
</comment>
<dbReference type="EMBL" id="WSZI01000014">
    <property type="protein sequence ID" value="MWN21449.1"/>
    <property type="molecule type" value="Genomic_DNA"/>
</dbReference>
<organism evidence="1 2">
    <name type="scientific">Leuconostoc lactis</name>
    <dbReference type="NCBI Taxonomy" id="1246"/>
    <lineage>
        <taxon>Bacteria</taxon>
        <taxon>Bacillati</taxon>
        <taxon>Bacillota</taxon>
        <taxon>Bacilli</taxon>
        <taxon>Lactobacillales</taxon>
        <taxon>Lactobacillaceae</taxon>
        <taxon>Leuconostoc</taxon>
    </lineage>
</organism>
<accession>A0A6L7ADY6</accession>
<name>A0A6L7ADY6_LEULA</name>